<dbReference type="GO" id="GO:0003677">
    <property type="term" value="F:DNA binding"/>
    <property type="evidence" value="ECO:0007669"/>
    <property type="project" value="InterPro"/>
</dbReference>
<gene>
    <name evidence="2" type="ORF">bsdtw1_02718</name>
</gene>
<evidence type="ECO:0000313" key="2">
    <source>
        <dbReference type="EMBL" id="GFP76615.1"/>
    </source>
</evidence>
<dbReference type="EMBL" id="BLZR01000001">
    <property type="protein sequence ID" value="GFP76615.1"/>
    <property type="molecule type" value="Genomic_DNA"/>
</dbReference>
<organism evidence="2 3">
    <name type="scientific">Clostridium fungisolvens</name>
    <dbReference type="NCBI Taxonomy" id="1604897"/>
    <lineage>
        <taxon>Bacteria</taxon>
        <taxon>Bacillati</taxon>
        <taxon>Bacillota</taxon>
        <taxon>Clostridia</taxon>
        <taxon>Eubacteriales</taxon>
        <taxon>Clostridiaceae</taxon>
        <taxon>Clostridium</taxon>
    </lineage>
</organism>
<name>A0A6V8SJB7_9CLOT</name>
<dbReference type="Gene3D" id="2.30.31.70">
    <property type="match status" value="1"/>
</dbReference>
<keyword evidence="3" id="KW-1185">Reference proteome</keyword>
<comment type="caution">
    <text evidence="2">The sequence shown here is derived from an EMBL/GenBank/DDBJ whole genome shotgun (WGS) entry which is preliminary data.</text>
</comment>
<dbReference type="RefSeq" id="WP_183278031.1">
    <property type="nucleotide sequence ID" value="NZ_BLZR01000001.1"/>
</dbReference>
<dbReference type="Proteomes" id="UP000580568">
    <property type="component" value="Unassembled WGS sequence"/>
</dbReference>
<sequence>MADIKFEIKESLGTLSESSKGWKKEVNLISWNDKEAKYDIREWDGEHKKMGKGVTFSKEEMKGLRDILNNLDL</sequence>
<dbReference type="PIRSF" id="PIRSF037246">
    <property type="entry name" value="UCP037246"/>
    <property type="match status" value="1"/>
</dbReference>
<feature type="domain" description="Transcriptional coactivator p15 (PC4) C-terminal" evidence="1">
    <location>
        <begin position="19"/>
        <end position="67"/>
    </location>
</feature>
<dbReference type="Pfam" id="PF02229">
    <property type="entry name" value="PC4"/>
    <property type="match status" value="1"/>
</dbReference>
<dbReference type="AlphaFoldDB" id="A0A6V8SJB7"/>
<evidence type="ECO:0000259" key="1">
    <source>
        <dbReference type="Pfam" id="PF02229"/>
    </source>
</evidence>
<dbReference type="GO" id="GO:0006355">
    <property type="term" value="P:regulation of DNA-templated transcription"/>
    <property type="evidence" value="ECO:0007669"/>
    <property type="project" value="InterPro"/>
</dbReference>
<reference evidence="2 3" key="1">
    <citation type="submission" date="2020-07" db="EMBL/GenBank/DDBJ databases">
        <title>A new beta-1,3-glucan-decomposing anaerobic bacterium isolated from anoxic soil subjected to biological soil disinfestation.</title>
        <authorList>
            <person name="Ueki A."/>
            <person name="Tonouchi A."/>
        </authorList>
    </citation>
    <scope>NUCLEOTIDE SEQUENCE [LARGE SCALE GENOMIC DNA]</scope>
    <source>
        <strain evidence="2 3">TW1</strain>
    </source>
</reference>
<evidence type="ECO:0000313" key="3">
    <source>
        <dbReference type="Proteomes" id="UP000580568"/>
    </source>
</evidence>
<protein>
    <recommendedName>
        <fullName evidence="1">Transcriptional coactivator p15 (PC4) C-terminal domain-containing protein</fullName>
    </recommendedName>
</protein>
<accession>A0A6V8SJB7</accession>
<dbReference type="InterPro" id="IPR003173">
    <property type="entry name" value="PC4_C"/>
</dbReference>
<dbReference type="InterPro" id="IPR017154">
    <property type="entry name" value="PC4-like"/>
</dbReference>
<proteinExistence type="predicted"/>